<proteinExistence type="predicted"/>
<feature type="transmembrane region" description="Helical" evidence="1">
    <location>
        <begin position="264"/>
        <end position="281"/>
    </location>
</feature>
<evidence type="ECO:0000256" key="1">
    <source>
        <dbReference type="SAM" id="Phobius"/>
    </source>
</evidence>
<dbReference type="Proteomes" id="UP000305109">
    <property type="component" value="Unassembled WGS sequence"/>
</dbReference>
<dbReference type="RefSeq" id="WP_136908461.1">
    <property type="nucleotide sequence ID" value="NZ_SUMD01000003.1"/>
</dbReference>
<keyword evidence="1" id="KW-0812">Transmembrane</keyword>
<keyword evidence="1" id="KW-0472">Membrane</keyword>
<sequence>MSRRWVAVLDSAAAFLVAATAGWALTAPVAEQIGIAGTDSELRLLMTSRPLAAAIGVVLAVAVAGALARWDSRAAAHLVAGSGLAVLGLVALVNTQAHQLEWLIALSYLAGIGAGLALGGAAACAADRYAAVALAAGAFAVFLLADLVANPIPTTETSDYQGWTAYSLPTTEGTMVTDPPWWLLLPALGCCVAGAVLARGSATAPAGSSRRPLYAVAIVVVTGLVSNAVLGGHRGDWSVAAPALALLVVAIVIAAFLLDGRDGVFLLTATAVLAAAAPVIVAVGGEWTGIAILLALLVAGAAVGSRWANPTLGLMLLAVDAAAGLAGLNDAWAIEGIRYLALAPIAGYALASAVPRRAVSVPVGLSVLFIPSALTIAGQGTGTWLRDQMSLFDQLPRGLASPTPPDPFALSLAMTLVILACVEAAHRLRQRDQST</sequence>
<comment type="caution">
    <text evidence="2">The sequence shown here is derived from an EMBL/GenBank/DDBJ whole genome shotgun (WGS) entry which is preliminary data.</text>
</comment>
<gene>
    <name evidence="2" type="ORF">FCG67_07090</name>
</gene>
<organism evidence="2 3">
    <name type="scientific">Rhodococcus oryzae</name>
    <dbReference type="NCBI Taxonomy" id="2571143"/>
    <lineage>
        <taxon>Bacteria</taxon>
        <taxon>Bacillati</taxon>
        <taxon>Actinomycetota</taxon>
        <taxon>Actinomycetes</taxon>
        <taxon>Mycobacteriales</taxon>
        <taxon>Nocardiaceae</taxon>
        <taxon>Rhodococcus</taxon>
    </lineage>
</organism>
<evidence type="ECO:0000313" key="2">
    <source>
        <dbReference type="EMBL" id="TJZ79395.1"/>
    </source>
</evidence>
<feature type="transmembrane region" description="Helical" evidence="1">
    <location>
        <begin position="75"/>
        <end position="96"/>
    </location>
</feature>
<evidence type="ECO:0008006" key="4">
    <source>
        <dbReference type="Google" id="ProtNLM"/>
    </source>
</evidence>
<feature type="transmembrane region" description="Helical" evidence="1">
    <location>
        <begin position="212"/>
        <end position="231"/>
    </location>
</feature>
<feature type="transmembrane region" description="Helical" evidence="1">
    <location>
        <begin position="361"/>
        <end position="385"/>
    </location>
</feature>
<protein>
    <recommendedName>
        <fullName evidence="4">ABC transporter permease</fullName>
    </recommendedName>
</protein>
<feature type="transmembrane region" description="Helical" evidence="1">
    <location>
        <begin position="408"/>
        <end position="425"/>
    </location>
</feature>
<accession>A0ABY2RM69</accession>
<reference evidence="2 3" key="1">
    <citation type="submission" date="2019-04" db="EMBL/GenBank/DDBJ databases">
        <title>Rhodococcus oryzae sp. nov., a novel actinomycete isolated from rhizosphere soil of rice (Oryza sativa L.).</title>
        <authorList>
            <person name="Li C."/>
        </authorList>
    </citation>
    <scope>NUCLEOTIDE SEQUENCE [LARGE SCALE GENOMIC DNA]</scope>
    <source>
        <strain evidence="2 3">NEAU-CX67</strain>
    </source>
</reference>
<name>A0ABY2RM69_9NOCA</name>
<feature type="transmembrane region" description="Helical" evidence="1">
    <location>
        <begin position="337"/>
        <end position="354"/>
    </location>
</feature>
<feature type="transmembrane region" description="Helical" evidence="1">
    <location>
        <begin position="50"/>
        <end position="68"/>
    </location>
</feature>
<feature type="transmembrane region" description="Helical" evidence="1">
    <location>
        <begin position="237"/>
        <end position="257"/>
    </location>
</feature>
<dbReference type="EMBL" id="SUMD01000003">
    <property type="protein sequence ID" value="TJZ79395.1"/>
    <property type="molecule type" value="Genomic_DNA"/>
</dbReference>
<feature type="transmembrane region" description="Helical" evidence="1">
    <location>
        <begin position="102"/>
        <end position="122"/>
    </location>
</feature>
<feature type="transmembrane region" description="Helical" evidence="1">
    <location>
        <begin position="181"/>
        <end position="200"/>
    </location>
</feature>
<feature type="transmembrane region" description="Helical" evidence="1">
    <location>
        <begin position="287"/>
        <end position="305"/>
    </location>
</feature>
<feature type="transmembrane region" description="Helical" evidence="1">
    <location>
        <begin position="312"/>
        <end position="331"/>
    </location>
</feature>
<evidence type="ECO:0000313" key="3">
    <source>
        <dbReference type="Proteomes" id="UP000305109"/>
    </source>
</evidence>
<keyword evidence="3" id="KW-1185">Reference proteome</keyword>
<feature type="transmembrane region" description="Helical" evidence="1">
    <location>
        <begin position="129"/>
        <end position="149"/>
    </location>
</feature>
<keyword evidence="1" id="KW-1133">Transmembrane helix</keyword>